<dbReference type="NCBIfam" id="TIGR00121">
    <property type="entry name" value="birA_ligase"/>
    <property type="match status" value="1"/>
</dbReference>
<dbReference type="Gene3D" id="1.10.10.10">
    <property type="entry name" value="Winged helix-like DNA-binding domain superfamily/Winged helix DNA-binding domain"/>
    <property type="match status" value="1"/>
</dbReference>
<keyword evidence="6" id="KW-0805">Transcription regulation</keyword>
<feature type="binding site" evidence="6">
    <location>
        <position position="114"/>
    </location>
    <ligand>
        <name>biotin</name>
        <dbReference type="ChEBI" id="CHEBI:57586"/>
    </ligand>
</feature>
<dbReference type="PROSITE" id="PS51733">
    <property type="entry name" value="BPL_LPL_CATALYTIC"/>
    <property type="match status" value="1"/>
</dbReference>
<sequence length="322" mass="35439">MTPDDPQLILLHQLADGEWVSGADLAQTLGISREAVSKRVRRLSEWQLEVASQSGRGYQLGPAIELLDGANILAGLRAAGHGACDVRILTSVDSSNRWLAEHGDNHMLCLTEHQSAGRGRRGRHWHSPFGQNLYLSLRVDFNQWPEKLPALGLVLGVAICERLARFNIPMQLKWPNDLYLSGKKCGGLLIEQRGELHGTGTLIIGLGLNVAMRDEQAIDQHWTSLALQGHAISRNALAVAVADTLLHECRELDNQRISMRLSQFSAHDVYRDAAVQIESAQGIIPGQTLGIDEWGRLRLLTDRGEQLFSVGDVSLRASHVAD</sequence>
<dbReference type="STRING" id="1317117.ATO7_03710"/>
<name>A0A1Y1SI17_9GAMM</name>
<dbReference type="OrthoDB" id="9807064at2"/>
<keyword evidence="2 6" id="KW-0547">Nucleotide-binding</keyword>
<dbReference type="InterPro" id="IPR036390">
    <property type="entry name" value="WH_DNA-bd_sf"/>
</dbReference>
<dbReference type="GO" id="GO:0004077">
    <property type="term" value="F:biotin--[biotin carboxyl-carrier protein] ligase activity"/>
    <property type="evidence" value="ECO:0007669"/>
    <property type="project" value="UniProtKB-UniRule"/>
</dbReference>
<evidence type="ECO:0000256" key="1">
    <source>
        <dbReference type="ARBA" id="ARBA00022598"/>
    </source>
</evidence>
<feature type="binding site" evidence="6">
    <location>
        <begin position="118"/>
        <end position="120"/>
    </location>
    <ligand>
        <name>biotin</name>
        <dbReference type="ChEBI" id="CHEBI:57586"/>
    </ligand>
</feature>
<dbReference type="Gene3D" id="3.30.930.10">
    <property type="entry name" value="Bira Bifunctional Protein, Domain 2"/>
    <property type="match status" value="1"/>
</dbReference>
<evidence type="ECO:0000256" key="6">
    <source>
        <dbReference type="HAMAP-Rule" id="MF_00978"/>
    </source>
</evidence>
<comment type="caution">
    <text evidence="8">The sequence shown here is derived from an EMBL/GenBank/DDBJ whole genome shotgun (WGS) entry which is preliminary data.</text>
</comment>
<dbReference type="GO" id="GO:0003677">
    <property type="term" value="F:DNA binding"/>
    <property type="evidence" value="ECO:0007669"/>
    <property type="project" value="UniProtKB-UniRule"/>
</dbReference>
<dbReference type="SUPFAM" id="SSF55681">
    <property type="entry name" value="Class II aaRS and biotin synthetases"/>
    <property type="match status" value="1"/>
</dbReference>
<dbReference type="Proteomes" id="UP000192342">
    <property type="component" value="Unassembled WGS sequence"/>
</dbReference>
<comment type="similarity">
    <text evidence="6">Belongs to the biotin--protein ligase family.</text>
</comment>
<dbReference type="HAMAP" id="MF_00978">
    <property type="entry name" value="Bifunct_BirA"/>
    <property type="match status" value="1"/>
</dbReference>
<keyword evidence="6" id="KW-0678">Repressor</keyword>
<evidence type="ECO:0000256" key="4">
    <source>
        <dbReference type="ARBA" id="ARBA00023267"/>
    </source>
</evidence>
<reference evidence="8 9" key="1">
    <citation type="submission" date="2013-04" db="EMBL/GenBank/DDBJ databases">
        <title>Oceanococcus atlanticus 22II-S10r2 Genome Sequencing.</title>
        <authorList>
            <person name="Lai Q."/>
            <person name="Li G."/>
            <person name="Shao Z."/>
        </authorList>
    </citation>
    <scope>NUCLEOTIDE SEQUENCE [LARGE SCALE GENOMIC DNA]</scope>
    <source>
        <strain evidence="8 9">22II-S10r2</strain>
    </source>
</reference>
<dbReference type="GO" id="GO:0006355">
    <property type="term" value="P:regulation of DNA-templated transcription"/>
    <property type="evidence" value="ECO:0007669"/>
    <property type="project" value="UniProtKB-UniRule"/>
</dbReference>
<evidence type="ECO:0000313" key="9">
    <source>
        <dbReference type="Proteomes" id="UP000192342"/>
    </source>
</evidence>
<comment type="catalytic activity">
    <reaction evidence="5 6">
        <text>biotin + L-lysyl-[protein] + ATP = N(6)-biotinyl-L-lysyl-[protein] + AMP + diphosphate + H(+)</text>
        <dbReference type="Rhea" id="RHEA:11756"/>
        <dbReference type="Rhea" id="RHEA-COMP:9752"/>
        <dbReference type="Rhea" id="RHEA-COMP:10505"/>
        <dbReference type="ChEBI" id="CHEBI:15378"/>
        <dbReference type="ChEBI" id="CHEBI:29969"/>
        <dbReference type="ChEBI" id="CHEBI:30616"/>
        <dbReference type="ChEBI" id="CHEBI:33019"/>
        <dbReference type="ChEBI" id="CHEBI:57586"/>
        <dbReference type="ChEBI" id="CHEBI:83144"/>
        <dbReference type="ChEBI" id="CHEBI:456215"/>
        <dbReference type="EC" id="6.3.4.15"/>
    </reaction>
</comment>
<feature type="binding site" evidence="6">
    <location>
        <position position="184"/>
    </location>
    <ligand>
        <name>biotin</name>
        <dbReference type="ChEBI" id="CHEBI:57586"/>
    </ligand>
</feature>
<dbReference type="SUPFAM" id="SSF50037">
    <property type="entry name" value="C-terminal domain of transcriptional repressors"/>
    <property type="match status" value="1"/>
</dbReference>
<feature type="domain" description="BPL/LPL catalytic" evidence="7">
    <location>
        <begin position="82"/>
        <end position="253"/>
    </location>
</feature>
<dbReference type="GO" id="GO:0005524">
    <property type="term" value="F:ATP binding"/>
    <property type="evidence" value="ECO:0007669"/>
    <property type="project" value="UniProtKB-UniRule"/>
</dbReference>
<dbReference type="Pfam" id="PF08279">
    <property type="entry name" value="HTH_11"/>
    <property type="match status" value="1"/>
</dbReference>
<proteinExistence type="inferred from homology"/>
<dbReference type="InterPro" id="IPR003142">
    <property type="entry name" value="BPL_C"/>
</dbReference>
<dbReference type="InterPro" id="IPR030855">
    <property type="entry name" value="Bifunct_BirA"/>
</dbReference>
<evidence type="ECO:0000313" key="8">
    <source>
        <dbReference type="EMBL" id="ORE88951.1"/>
    </source>
</evidence>
<keyword evidence="4 6" id="KW-0092">Biotin</keyword>
<dbReference type="EMBL" id="AQQV01000001">
    <property type="protein sequence ID" value="ORE88951.1"/>
    <property type="molecule type" value="Genomic_DNA"/>
</dbReference>
<dbReference type="InterPro" id="IPR004408">
    <property type="entry name" value="Biotin_CoA_COase_ligase"/>
</dbReference>
<keyword evidence="3 6" id="KW-0067">ATP-binding</keyword>
<dbReference type="SUPFAM" id="SSF46785">
    <property type="entry name" value="Winged helix' DNA-binding domain"/>
    <property type="match status" value="1"/>
</dbReference>
<comment type="function">
    <text evidence="6">Acts both as a biotin--[acetyl-CoA-carboxylase] ligase and a biotin-operon repressor. In the presence of ATP, BirA activates biotin to form the BirA-biotinyl-5'-adenylate (BirA-bio-5'-AMP or holoBirA) complex. HoloBirA can either transfer the biotinyl moiety to the biotin carboxyl carrier protein (BCCP) subunit of acetyl-CoA carboxylase, or bind to the biotin operator site and inhibit transcription of the operon.</text>
</comment>
<dbReference type="InterPro" id="IPR045864">
    <property type="entry name" value="aa-tRNA-synth_II/BPL/LPL"/>
</dbReference>
<evidence type="ECO:0000259" key="7">
    <source>
        <dbReference type="PROSITE" id="PS51733"/>
    </source>
</evidence>
<accession>A0A1Y1SI17</accession>
<keyword evidence="6" id="KW-0238">DNA-binding</keyword>
<dbReference type="Gene3D" id="2.30.30.100">
    <property type="match status" value="1"/>
</dbReference>
<dbReference type="RefSeq" id="WP_083559642.1">
    <property type="nucleotide sequence ID" value="NZ_AQQV01000001.1"/>
</dbReference>
<protein>
    <recommendedName>
        <fullName evidence="6">Bifunctional ligase/repressor BirA</fullName>
    </recommendedName>
    <alternativeName>
        <fullName evidence="6">Biotin operon repressor</fullName>
    </alternativeName>
    <alternativeName>
        <fullName evidence="6">Biotin--[acetyl-CoA-carboxylase] ligase</fullName>
        <ecNumber evidence="6">6.3.4.15</ecNumber>
    </alternativeName>
    <alternativeName>
        <fullName evidence="6">Biotin--protein ligase</fullName>
    </alternativeName>
    <alternativeName>
        <fullName evidence="6">Biotin-[acetyl-CoA carboxylase] synthetase</fullName>
    </alternativeName>
</protein>
<evidence type="ECO:0000256" key="2">
    <source>
        <dbReference type="ARBA" id="ARBA00022741"/>
    </source>
</evidence>
<dbReference type="GO" id="GO:0005737">
    <property type="term" value="C:cytoplasm"/>
    <property type="evidence" value="ECO:0007669"/>
    <property type="project" value="TreeGrafter"/>
</dbReference>
<dbReference type="PANTHER" id="PTHR12835:SF5">
    <property type="entry name" value="BIOTIN--PROTEIN LIGASE"/>
    <property type="match status" value="1"/>
</dbReference>
<evidence type="ECO:0000256" key="5">
    <source>
        <dbReference type="ARBA" id="ARBA00047846"/>
    </source>
</evidence>
<dbReference type="Pfam" id="PF03099">
    <property type="entry name" value="BPL_LplA_LipB"/>
    <property type="match status" value="1"/>
</dbReference>
<dbReference type="InterPro" id="IPR008988">
    <property type="entry name" value="Transcriptional_repressor_C"/>
</dbReference>
<keyword evidence="1 6" id="KW-0436">Ligase</keyword>
<gene>
    <name evidence="6" type="primary">birA</name>
    <name evidence="8" type="ORF">ATO7_03710</name>
</gene>
<organism evidence="8 9">
    <name type="scientific">Oceanococcus atlanticus</name>
    <dbReference type="NCBI Taxonomy" id="1317117"/>
    <lineage>
        <taxon>Bacteria</taxon>
        <taxon>Pseudomonadati</taxon>
        <taxon>Pseudomonadota</taxon>
        <taxon>Gammaproteobacteria</taxon>
        <taxon>Chromatiales</taxon>
        <taxon>Oceanococcaceae</taxon>
        <taxon>Oceanococcus</taxon>
    </lineage>
</organism>
<dbReference type="InterPro" id="IPR013196">
    <property type="entry name" value="HTH_11"/>
</dbReference>
<feature type="binding site" evidence="6">
    <location>
        <begin position="94"/>
        <end position="96"/>
    </location>
    <ligand>
        <name>biotin</name>
        <dbReference type="ChEBI" id="CHEBI:57586"/>
    </ligand>
</feature>
<keyword evidence="9" id="KW-1185">Reference proteome</keyword>
<dbReference type="InterPro" id="IPR036388">
    <property type="entry name" value="WH-like_DNA-bd_sf"/>
</dbReference>
<dbReference type="PANTHER" id="PTHR12835">
    <property type="entry name" value="BIOTIN PROTEIN LIGASE"/>
    <property type="match status" value="1"/>
</dbReference>
<dbReference type="EC" id="6.3.4.15" evidence="6"/>
<dbReference type="Pfam" id="PF02237">
    <property type="entry name" value="BPL_C"/>
    <property type="match status" value="1"/>
</dbReference>
<dbReference type="AlphaFoldDB" id="A0A1Y1SI17"/>
<dbReference type="InterPro" id="IPR004143">
    <property type="entry name" value="BPL_LPL_catalytic"/>
</dbReference>
<feature type="DNA-binding region" description="H-T-H motif" evidence="6">
    <location>
        <begin position="22"/>
        <end position="41"/>
    </location>
</feature>
<evidence type="ECO:0000256" key="3">
    <source>
        <dbReference type="ARBA" id="ARBA00022840"/>
    </source>
</evidence>
<keyword evidence="6" id="KW-0804">Transcription</keyword>
<dbReference type="CDD" id="cd16442">
    <property type="entry name" value="BPL"/>
    <property type="match status" value="1"/>
</dbReference>